<dbReference type="PANTHER" id="PTHR40758:SF1">
    <property type="entry name" value="CONSERVED PROTEIN"/>
    <property type="match status" value="1"/>
</dbReference>
<comment type="caution">
    <text evidence="3">The sequence shown here is derived from an EMBL/GenBank/DDBJ whole genome shotgun (WGS) entry which is preliminary data.</text>
</comment>
<evidence type="ECO:0000259" key="2">
    <source>
        <dbReference type="Pfam" id="PF11716"/>
    </source>
</evidence>
<evidence type="ECO:0000256" key="1">
    <source>
        <dbReference type="SAM" id="MobiDB-lite"/>
    </source>
</evidence>
<evidence type="ECO:0000313" key="3">
    <source>
        <dbReference type="EMBL" id="MBR7676494.1"/>
    </source>
</evidence>
<dbReference type="InterPro" id="IPR017517">
    <property type="entry name" value="Maleyloyr_isom"/>
</dbReference>
<keyword evidence="4" id="KW-1185">Reference proteome</keyword>
<dbReference type="Proteomes" id="UP000675554">
    <property type="component" value="Unassembled WGS sequence"/>
</dbReference>
<gene>
    <name evidence="3" type="ORF">KDA82_26495</name>
</gene>
<evidence type="ECO:0000313" key="4">
    <source>
        <dbReference type="Proteomes" id="UP000675554"/>
    </source>
</evidence>
<dbReference type="NCBIfam" id="TIGR03083">
    <property type="entry name" value="maleylpyruvate isomerase family mycothiol-dependent enzyme"/>
    <property type="match status" value="1"/>
</dbReference>
<dbReference type="InterPro" id="IPR024344">
    <property type="entry name" value="MDMPI_metal-binding"/>
</dbReference>
<dbReference type="Pfam" id="PF11716">
    <property type="entry name" value="MDMPI_N"/>
    <property type="match status" value="1"/>
</dbReference>
<dbReference type="EMBL" id="JAGSMN010000671">
    <property type="protein sequence ID" value="MBR7676494.1"/>
    <property type="molecule type" value="Genomic_DNA"/>
</dbReference>
<proteinExistence type="predicted"/>
<dbReference type="GO" id="GO:0046872">
    <property type="term" value="F:metal ion binding"/>
    <property type="evidence" value="ECO:0007669"/>
    <property type="project" value="InterPro"/>
</dbReference>
<dbReference type="SUPFAM" id="SSF109854">
    <property type="entry name" value="DinB/YfiT-like putative metalloenzymes"/>
    <property type="match status" value="1"/>
</dbReference>
<feature type="domain" description="Mycothiol-dependent maleylpyruvate isomerase metal-binding" evidence="2">
    <location>
        <begin position="21"/>
        <end position="155"/>
    </location>
</feature>
<keyword evidence="3" id="KW-0413">Isomerase</keyword>
<name>A0A8T4J4G0_9ACTN</name>
<feature type="region of interest" description="Disordered" evidence="1">
    <location>
        <begin position="79"/>
        <end position="100"/>
    </location>
</feature>
<dbReference type="InterPro" id="IPR034660">
    <property type="entry name" value="DinB/YfiT-like"/>
</dbReference>
<dbReference type="GO" id="GO:0016853">
    <property type="term" value="F:isomerase activity"/>
    <property type="evidence" value="ECO:0007669"/>
    <property type="project" value="UniProtKB-KW"/>
</dbReference>
<organism evidence="3 4">
    <name type="scientific">Streptomyces daliensis</name>
    <dbReference type="NCBI Taxonomy" id="299421"/>
    <lineage>
        <taxon>Bacteria</taxon>
        <taxon>Bacillati</taxon>
        <taxon>Actinomycetota</taxon>
        <taxon>Actinomycetes</taxon>
        <taxon>Kitasatosporales</taxon>
        <taxon>Streptomycetaceae</taxon>
        <taxon>Streptomyces</taxon>
    </lineage>
</organism>
<reference evidence="3" key="1">
    <citation type="submission" date="2021-04" db="EMBL/GenBank/DDBJ databases">
        <title>Sequencing of actinobacteria type strains.</title>
        <authorList>
            <person name="Nguyen G.-S."/>
            <person name="Wentzel A."/>
        </authorList>
    </citation>
    <scope>NUCLEOTIDE SEQUENCE</scope>
    <source>
        <strain evidence="3">DSM 42095</strain>
    </source>
</reference>
<protein>
    <submittedName>
        <fullName evidence="3">Maleylpyruvate isomerase N-terminal domain-containing protein</fullName>
    </submittedName>
</protein>
<dbReference type="PANTHER" id="PTHR40758">
    <property type="entry name" value="CONSERVED PROTEIN"/>
    <property type="match status" value="1"/>
</dbReference>
<accession>A0A8T4J4G0</accession>
<sequence length="291" mass="31369">MPTPLPQPERPGSLDHARYCAELTEQARQFHAVVRDADLGAPVPTCPEWTLRELTVHLGGAYRWMAEIVRTRASANVPDEDVPAFAGPGPETTPDGRAPSAEALGDWFSEGALLLVEQLLAAGPDEPVWSWSGDGRAGFWARRATHETVIHRADACLAAGAEFTVDQVVAADCLDEWLEIATSPVMWQYNPNLHKLTPRAGSTLHLHATDVRAPEGGGGEGAASSAEWLIDVGADGLAFRHAHEKATVALRGPVADVLCVLYRRLPRDSDRVQVLGEAGLLDLWLEVVSFG</sequence>
<dbReference type="AlphaFoldDB" id="A0A8T4J4G0"/>
<dbReference type="GO" id="GO:0005886">
    <property type="term" value="C:plasma membrane"/>
    <property type="evidence" value="ECO:0007669"/>
    <property type="project" value="TreeGrafter"/>
</dbReference>